<dbReference type="GO" id="GO:0005524">
    <property type="term" value="F:ATP binding"/>
    <property type="evidence" value="ECO:0007669"/>
    <property type="project" value="UniProtKB-KW"/>
</dbReference>
<gene>
    <name evidence="12" type="ORF">HS961_15290</name>
</gene>
<dbReference type="KEGG" id="cpis:HS961_15290"/>
<organism evidence="12 13">
    <name type="scientific">Comamonas piscis</name>
    <dbReference type="NCBI Taxonomy" id="1562974"/>
    <lineage>
        <taxon>Bacteria</taxon>
        <taxon>Pseudomonadati</taxon>
        <taxon>Pseudomonadota</taxon>
        <taxon>Betaproteobacteria</taxon>
        <taxon>Burkholderiales</taxon>
        <taxon>Comamonadaceae</taxon>
        <taxon>Comamonas</taxon>
    </lineage>
</organism>
<feature type="transmembrane region" description="Helical" evidence="9">
    <location>
        <begin position="275"/>
        <end position="294"/>
    </location>
</feature>
<dbReference type="RefSeq" id="WP_182323408.1">
    <property type="nucleotide sequence ID" value="NZ_CP058554.1"/>
</dbReference>
<feature type="domain" description="ABC transmembrane type-1" evidence="11">
    <location>
        <begin position="52"/>
        <end position="328"/>
    </location>
</feature>
<evidence type="ECO:0000256" key="5">
    <source>
        <dbReference type="ARBA" id="ARBA00022840"/>
    </source>
</evidence>
<keyword evidence="4" id="KW-0547">Nucleotide-binding</keyword>
<feature type="transmembrane region" description="Helical" evidence="9">
    <location>
        <begin position="171"/>
        <end position="204"/>
    </location>
</feature>
<keyword evidence="5 12" id="KW-0067">ATP-binding</keyword>
<name>A0A7G5EJB6_9BURK</name>
<feature type="domain" description="ABC transporter" evidence="10">
    <location>
        <begin position="360"/>
        <end position="594"/>
    </location>
</feature>
<dbReference type="GO" id="GO:0034040">
    <property type="term" value="F:ATPase-coupled lipid transmembrane transporter activity"/>
    <property type="evidence" value="ECO:0007669"/>
    <property type="project" value="TreeGrafter"/>
</dbReference>
<dbReference type="InterPro" id="IPR036640">
    <property type="entry name" value="ABC1_TM_sf"/>
</dbReference>
<dbReference type="Proteomes" id="UP000515240">
    <property type="component" value="Chromosome"/>
</dbReference>
<dbReference type="PROSITE" id="PS50893">
    <property type="entry name" value="ABC_TRANSPORTER_2"/>
    <property type="match status" value="1"/>
</dbReference>
<reference evidence="12 13" key="1">
    <citation type="journal article" date="2020" name="G3 (Bethesda)">
        <title>CeMbio - The Caenorhabditis elegans Microbiome Resource.</title>
        <authorList>
            <person name="Dirksen P."/>
            <person name="Assie A."/>
            <person name="Zimmermann J."/>
            <person name="Zhang F."/>
            <person name="Tietje A.M."/>
            <person name="Marsh S.A."/>
            <person name="Felix M.A."/>
            <person name="Shapira M."/>
            <person name="Kaleta C."/>
            <person name="Schulenburg H."/>
            <person name="Samuel B."/>
        </authorList>
    </citation>
    <scope>NUCLEOTIDE SEQUENCE [LARGE SCALE GENOMIC DNA]</scope>
    <source>
        <strain evidence="12 13">BIGb0172</strain>
    </source>
</reference>
<feature type="compositionally biased region" description="Low complexity" evidence="8">
    <location>
        <begin position="597"/>
        <end position="618"/>
    </location>
</feature>
<keyword evidence="3 9" id="KW-0812">Transmembrane</keyword>
<dbReference type="InterPro" id="IPR039421">
    <property type="entry name" value="Type_1_exporter"/>
</dbReference>
<evidence type="ECO:0000256" key="3">
    <source>
        <dbReference type="ARBA" id="ARBA00022692"/>
    </source>
</evidence>
<protein>
    <submittedName>
        <fullName evidence="12">ATP-binding cassette domain-containing protein</fullName>
    </submittedName>
</protein>
<dbReference type="PANTHER" id="PTHR24221:SF248">
    <property type="entry name" value="ABC TRANSPORTER TRANSMEMBRANE REGION"/>
    <property type="match status" value="1"/>
</dbReference>
<evidence type="ECO:0000256" key="6">
    <source>
        <dbReference type="ARBA" id="ARBA00022989"/>
    </source>
</evidence>
<dbReference type="GO" id="GO:0005886">
    <property type="term" value="C:plasma membrane"/>
    <property type="evidence" value="ECO:0007669"/>
    <property type="project" value="UniProtKB-SubCell"/>
</dbReference>
<dbReference type="InterPro" id="IPR011527">
    <property type="entry name" value="ABC1_TM_dom"/>
</dbReference>
<dbReference type="PANTHER" id="PTHR24221">
    <property type="entry name" value="ATP-BINDING CASSETTE SUB-FAMILY B"/>
    <property type="match status" value="1"/>
</dbReference>
<feature type="transmembrane region" description="Helical" evidence="9">
    <location>
        <begin position="83"/>
        <end position="100"/>
    </location>
</feature>
<dbReference type="SUPFAM" id="SSF52540">
    <property type="entry name" value="P-loop containing nucleoside triphosphate hydrolases"/>
    <property type="match status" value="1"/>
</dbReference>
<evidence type="ECO:0000259" key="10">
    <source>
        <dbReference type="PROSITE" id="PS50893"/>
    </source>
</evidence>
<dbReference type="Pfam" id="PF00664">
    <property type="entry name" value="ABC_membrane"/>
    <property type="match status" value="1"/>
</dbReference>
<feature type="transmembrane region" description="Helical" evidence="9">
    <location>
        <begin position="49"/>
        <end position="71"/>
    </location>
</feature>
<dbReference type="Pfam" id="PF00005">
    <property type="entry name" value="ABC_tran"/>
    <property type="match status" value="1"/>
</dbReference>
<evidence type="ECO:0000313" key="13">
    <source>
        <dbReference type="Proteomes" id="UP000515240"/>
    </source>
</evidence>
<evidence type="ECO:0000256" key="9">
    <source>
        <dbReference type="SAM" id="Phobius"/>
    </source>
</evidence>
<accession>A0A7G5EJB6</accession>
<keyword evidence="13" id="KW-1185">Reference proteome</keyword>
<dbReference type="SMART" id="SM00382">
    <property type="entry name" value="AAA"/>
    <property type="match status" value="1"/>
</dbReference>
<evidence type="ECO:0000313" key="12">
    <source>
        <dbReference type="EMBL" id="QMV74091.1"/>
    </source>
</evidence>
<evidence type="ECO:0000256" key="8">
    <source>
        <dbReference type="SAM" id="MobiDB-lite"/>
    </source>
</evidence>
<dbReference type="GO" id="GO:0140359">
    <property type="term" value="F:ABC-type transporter activity"/>
    <property type="evidence" value="ECO:0007669"/>
    <property type="project" value="InterPro"/>
</dbReference>
<dbReference type="GO" id="GO:0016887">
    <property type="term" value="F:ATP hydrolysis activity"/>
    <property type="evidence" value="ECO:0007669"/>
    <property type="project" value="InterPro"/>
</dbReference>
<dbReference type="Gene3D" id="1.20.1560.10">
    <property type="entry name" value="ABC transporter type 1, transmembrane domain"/>
    <property type="match status" value="1"/>
</dbReference>
<dbReference type="InterPro" id="IPR003593">
    <property type="entry name" value="AAA+_ATPase"/>
</dbReference>
<evidence type="ECO:0000256" key="2">
    <source>
        <dbReference type="ARBA" id="ARBA00022475"/>
    </source>
</evidence>
<keyword evidence="6 9" id="KW-1133">Transmembrane helix</keyword>
<dbReference type="Gene3D" id="3.40.50.300">
    <property type="entry name" value="P-loop containing nucleotide triphosphate hydrolases"/>
    <property type="match status" value="1"/>
</dbReference>
<evidence type="ECO:0000256" key="4">
    <source>
        <dbReference type="ARBA" id="ARBA00022741"/>
    </source>
</evidence>
<keyword evidence="7 9" id="KW-0472">Membrane</keyword>
<dbReference type="SUPFAM" id="SSF90123">
    <property type="entry name" value="ABC transporter transmembrane region"/>
    <property type="match status" value="1"/>
</dbReference>
<evidence type="ECO:0000256" key="1">
    <source>
        <dbReference type="ARBA" id="ARBA00004651"/>
    </source>
</evidence>
<evidence type="ECO:0000259" key="11">
    <source>
        <dbReference type="PROSITE" id="PS50929"/>
    </source>
</evidence>
<dbReference type="InterPro" id="IPR003439">
    <property type="entry name" value="ABC_transporter-like_ATP-bd"/>
</dbReference>
<dbReference type="EMBL" id="CP058554">
    <property type="protein sequence ID" value="QMV74091.1"/>
    <property type="molecule type" value="Genomic_DNA"/>
</dbReference>
<dbReference type="PROSITE" id="PS50929">
    <property type="entry name" value="ABC_TM1F"/>
    <property type="match status" value="1"/>
</dbReference>
<dbReference type="AlphaFoldDB" id="A0A7G5EJB6"/>
<sequence>MIEYLLPRALVSRTEATAQAQEAEAPTASPFASAITTSFANAKGHLHQAAWLSLPISLLGLLPSIFLLQVYNRVISRGGTATLTAMVAGVLCMLALELYLRRRRARALREAGATIDREVSQSLMRSMLGHPLLTLEQRSSTQWLQLFRDVGAMRSCISGGVASSLLDLPMALLALIVIGIIAWPVLPVIVVAMVVLGVLAWWWADEVRSGRVEEVEQARQLDRGTAEICNARGTLKVLGYDAAAQQAWQSGYDRWLAESFDKNGEMENAKETSHVLLTFFSMAVITVGALAINAQWMSIGSLMAVNLLSGKALGPIAQLASNWRSLARANEATARLQEALEEPLEPESQRIALPRPRGVFRLQQASFQYPSGHLALDQVSLQIGPGGIHAILGRNGAGKSTLAKLLAGLYQPTQGSISIDEYDMAQFPRNDLGRWVGCLAQQTYWFSGPIVDILRMVSPDADDGQILAACQLAGAHSFISRLPQGYQTVLGEGGAGLSAGELRKLGLAQLFLRNPSVLILDEPSNDLDFESETALLQTLRQIATKHTVIIVTHSLRVASLAQHIYHVRGDGQVDQGQPEQMLPLLFGVSTKPAAAANEATASRSAAAAAKPSATAGPAQPQELAS</sequence>
<comment type="subcellular location">
    <subcellularLocation>
        <location evidence="1">Cell membrane</location>
        <topology evidence="1">Multi-pass membrane protein</topology>
    </subcellularLocation>
</comment>
<keyword evidence="2" id="KW-1003">Cell membrane</keyword>
<dbReference type="PROSITE" id="PS00211">
    <property type="entry name" value="ABC_TRANSPORTER_1"/>
    <property type="match status" value="1"/>
</dbReference>
<dbReference type="InterPro" id="IPR027417">
    <property type="entry name" value="P-loop_NTPase"/>
</dbReference>
<evidence type="ECO:0000256" key="7">
    <source>
        <dbReference type="ARBA" id="ARBA00023136"/>
    </source>
</evidence>
<dbReference type="InterPro" id="IPR017871">
    <property type="entry name" value="ABC_transporter-like_CS"/>
</dbReference>
<feature type="region of interest" description="Disordered" evidence="8">
    <location>
        <begin position="597"/>
        <end position="625"/>
    </location>
</feature>
<proteinExistence type="predicted"/>